<protein>
    <recommendedName>
        <fullName evidence="4">DUF1405 domain-containing protein</fullName>
    </recommendedName>
</protein>
<gene>
    <name evidence="2" type="primary">ypjA</name>
    <name evidence="2" type="ORF">XYCOK13_04020</name>
</gene>
<organism evidence="2 3">
    <name type="scientific">Xylanibacillus composti</name>
    <dbReference type="NCBI Taxonomy" id="1572762"/>
    <lineage>
        <taxon>Bacteria</taxon>
        <taxon>Bacillati</taxon>
        <taxon>Bacillota</taxon>
        <taxon>Bacilli</taxon>
        <taxon>Bacillales</taxon>
        <taxon>Paenibacillaceae</taxon>
        <taxon>Xylanibacillus</taxon>
    </lineage>
</organism>
<keyword evidence="3" id="KW-1185">Reference proteome</keyword>
<accession>A0A8J4H2U9</accession>
<feature type="transmembrane region" description="Helical" evidence="1">
    <location>
        <begin position="126"/>
        <end position="147"/>
    </location>
</feature>
<proteinExistence type="predicted"/>
<evidence type="ECO:0008006" key="4">
    <source>
        <dbReference type="Google" id="ProtNLM"/>
    </source>
</evidence>
<dbReference type="PANTHER" id="PTHR40042">
    <property type="entry name" value="HYPOTHETICAL MEMBRANE SPANNING PROTEIN"/>
    <property type="match status" value="1"/>
</dbReference>
<dbReference type="PANTHER" id="PTHR40042:SF1">
    <property type="entry name" value="DUF1405 DOMAIN-CONTAINING PROTEIN"/>
    <property type="match status" value="1"/>
</dbReference>
<dbReference type="Pfam" id="PF07187">
    <property type="entry name" value="DUF1405"/>
    <property type="match status" value="1"/>
</dbReference>
<sequence>MLPNWMRFWRKEWLLNPRSLLLLILINGGGTIYGYIWYSKQLAEVAANKPVWYLPFVPDSPTASLFLTLALIGLLWWPPAVRTSASGAVWAFIEAFAVVTLFKYGIWAVTMIVAGGLQGDILNWQHYMLIVSHLGMVVEALLYARYFTYRWPSLLLVTIWSLWNDGMDYIAGIFPYLPRVLHDDLTAIGWFTVLLGLAGVATAAVLKWRSPTVKSGK</sequence>
<feature type="transmembrane region" description="Helical" evidence="1">
    <location>
        <begin position="188"/>
        <end position="208"/>
    </location>
</feature>
<dbReference type="EMBL" id="BOVK01000006">
    <property type="protein sequence ID" value="GIQ67578.1"/>
    <property type="molecule type" value="Genomic_DNA"/>
</dbReference>
<dbReference type="InterPro" id="IPR009845">
    <property type="entry name" value="DUF1405"/>
</dbReference>
<evidence type="ECO:0000313" key="3">
    <source>
        <dbReference type="Proteomes" id="UP000677918"/>
    </source>
</evidence>
<feature type="transmembrane region" description="Helical" evidence="1">
    <location>
        <begin position="20"/>
        <end position="38"/>
    </location>
</feature>
<keyword evidence="1" id="KW-0812">Transmembrane</keyword>
<name>A0A8J4H2U9_9BACL</name>
<keyword evidence="1" id="KW-1133">Transmembrane helix</keyword>
<dbReference type="RefSeq" id="WP_244864937.1">
    <property type="nucleotide sequence ID" value="NZ_BOVK01000006.1"/>
</dbReference>
<feature type="transmembrane region" description="Helical" evidence="1">
    <location>
        <begin position="89"/>
        <end position="114"/>
    </location>
</feature>
<comment type="caution">
    <text evidence="2">The sequence shown here is derived from an EMBL/GenBank/DDBJ whole genome shotgun (WGS) entry which is preliminary data.</text>
</comment>
<dbReference type="Proteomes" id="UP000677918">
    <property type="component" value="Unassembled WGS sequence"/>
</dbReference>
<keyword evidence="1" id="KW-0472">Membrane</keyword>
<evidence type="ECO:0000313" key="2">
    <source>
        <dbReference type="EMBL" id="GIQ67578.1"/>
    </source>
</evidence>
<feature type="transmembrane region" description="Helical" evidence="1">
    <location>
        <begin position="58"/>
        <end position="77"/>
    </location>
</feature>
<dbReference type="AlphaFoldDB" id="A0A8J4H2U9"/>
<feature type="transmembrane region" description="Helical" evidence="1">
    <location>
        <begin position="154"/>
        <end position="176"/>
    </location>
</feature>
<evidence type="ECO:0000256" key="1">
    <source>
        <dbReference type="SAM" id="Phobius"/>
    </source>
</evidence>
<reference evidence="2" key="1">
    <citation type="submission" date="2021-04" db="EMBL/GenBank/DDBJ databases">
        <title>Draft genome sequence of Xylanibacillus composti strain K13.</title>
        <authorList>
            <person name="Uke A."/>
            <person name="Chhe C."/>
            <person name="Baramee S."/>
            <person name="Kosugi A."/>
        </authorList>
    </citation>
    <scope>NUCLEOTIDE SEQUENCE</scope>
    <source>
        <strain evidence="2">K13</strain>
    </source>
</reference>